<dbReference type="PANTHER" id="PTHR41247:SF1">
    <property type="entry name" value="HTH-TYPE TRANSCRIPTIONAL REPRESSOR YCNK"/>
    <property type="match status" value="1"/>
</dbReference>
<dbReference type="SUPFAM" id="SSF160387">
    <property type="entry name" value="NosL/MerB-like"/>
    <property type="match status" value="1"/>
</dbReference>
<dbReference type="PANTHER" id="PTHR41247">
    <property type="entry name" value="HTH-TYPE TRANSCRIPTIONAL REPRESSOR YCNK"/>
    <property type="match status" value="1"/>
</dbReference>
<gene>
    <name evidence="2" type="ORF">GQN54_09990</name>
</gene>
<dbReference type="Proteomes" id="UP000470771">
    <property type="component" value="Unassembled WGS sequence"/>
</dbReference>
<organism evidence="2 3">
    <name type="scientific">Acidiluteibacter ferrifornacis</name>
    <dbReference type="NCBI Taxonomy" id="2692424"/>
    <lineage>
        <taxon>Bacteria</taxon>
        <taxon>Pseudomonadati</taxon>
        <taxon>Bacteroidota</taxon>
        <taxon>Flavobacteriia</taxon>
        <taxon>Flavobacteriales</taxon>
        <taxon>Cryomorphaceae</taxon>
        <taxon>Acidiluteibacter</taxon>
    </lineage>
</organism>
<comment type="caution">
    <text evidence="2">The sequence shown here is derived from an EMBL/GenBank/DDBJ whole genome shotgun (WGS) entry which is preliminary data.</text>
</comment>
<dbReference type="InterPro" id="IPR008719">
    <property type="entry name" value="N2O_reductase_NosL"/>
</dbReference>
<accession>A0A6N9NMX1</accession>
<name>A0A6N9NMX1_9FLAO</name>
<protein>
    <submittedName>
        <fullName evidence="2">Uncharacterized protein</fullName>
    </submittedName>
</protein>
<evidence type="ECO:0000313" key="2">
    <source>
        <dbReference type="EMBL" id="NBG66447.1"/>
    </source>
</evidence>
<evidence type="ECO:0000313" key="3">
    <source>
        <dbReference type="Proteomes" id="UP000470771"/>
    </source>
</evidence>
<sequence>MKTLKIMLFATILFLAMAANAQKNSSCTHCNMTIKDLKHNATIEENGKISHFDAIECLVNYLKEQPNKEHSKLAVADYSTSKLVDAKTAYYLKSKKIQSPMGANLSAFESEEVANNYKKKNGGAVYNWEELKALFSDEKSDASNHFHHNHFRPDSHAPIGVSGDHMHPQGGLMFSYKAMYMSMEGNLSGTEAITDEQIFNSYMNAPQTMTMQMHMLGVMYAPTDKVTLMLMQNYLSNKMDLTHSMTMMDGMKMKENFSTQSRGLGDLKASVLIALYANQSSSMHLNTGISFPIGSVSQKDDTPMKENAKLPYAMQLGSGTVDFSLGATYKKTFTSGSIGAQLSGVLRTGNNTEGYQLGDMGQLNVWGALNLNSCVSISSRVQWLINENISGIDVDLKPMMAPAANTANYGGHQMNGFLGLNYAFSASSNWNKVKFGLEAGVPIYQNVTGIQMNQKYLINAGLKYAIL</sequence>
<proteinExistence type="predicted"/>
<dbReference type="EMBL" id="WWNE01000007">
    <property type="protein sequence ID" value="NBG66447.1"/>
    <property type="molecule type" value="Genomic_DNA"/>
</dbReference>
<keyword evidence="3" id="KW-1185">Reference proteome</keyword>
<feature type="chain" id="PRO_5026932840" evidence="1">
    <location>
        <begin position="22"/>
        <end position="467"/>
    </location>
</feature>
<reference evidence="2 3" key="1">
    <citation type="submission" date="2019-12" db="EMBL/GenBank/DDBJ databases">
        <authorList>
            <person name="Zhao J."/>
        </authorList>
    </citation>
    <scope>NUCLEOTIDE SEQUENCE [LARGE SCALE GENOMIC DNA]</scope>
    <source>
        <strain evidence="2 3">S-15</strain>
    </source>
</reference>
<evidence type="ECO:0000256" key="1">
    <source>
        <dbReference type="SAM" id="SignalP"/>
    </source>
</evidence>
<feature type="signal peptide" evidence="1">
    <location>
        <begin position="1"/>
        <end position="21"/>
    </location>
</feature>
<dbReference type="RefSeq" id="WP_160633396.1">
    <property type="nucleotide sequence ID" value="NZ_WWNE01000007.1"/>
</dbReference>
<dbReference type="Gene3D" id="3.30.70.2050">
    <property type="match status" value="1"/>
</dbReference>
<dbReference type="Pfam" id="PF05573">
    <property type="entry name" value="NosL"/>
    <property type="match status" value="1"/>
</dbReference>
<keyword evidence="1" id="KW-0732">Signal</keyword>
<dbReference type="AlphaFoldDB" id="A0A6N9NMX1"/>